<keyword evidence="2" id="KW-0677">Repeat</keyword>
<dbReference type="EMBL" id="JALLPJ020000973">
    <property type="protein sequence ID" value="KAL3778708.1"/>
    <property type="molecule type" value="Genomic_DNA"/>
</dbReference>
<reference evidence="6 7" key="1">
    <citation type="submission" date="2024-10" db="EMBL/GenBank/DDBJ databases">
        <title>Updated reference genomes for cyclostephanoid diatoms.</title>
        <authorList>
            <person name="Roberts W.R."/>
            <person name="Alverson A.J."/>
        </authorList>
    </citation>
    <scope>NUCLEOTIDE SEQUENCE [LARGE SCALE GENOMIC DNA]</scope>
    <source>
        <strain evidence="6 7">AJA010-31</strain>
    </source>
</reference>
<keyword evidence="7" id="KW-1185">Reference proteome</keyword>
<evidence type="ECO:0000313" key="7">
    <source>
        <dbReference type="Proteomes" id="UP001530400"/>
    </source>
</evidence>
<name>A0ABD3NS09_9STRA</name>
<organism evidence="6 7">
    <name type="scientific">Cyclotella atomus</name>
    <dbReference type="NCBI Taxonomy" id="382360"/>
    <lineage>
        <taxon>Eukaryota</taxon>
        <taxon>Sar</taxon>
        <taxon>Stramenopiles</taxon>
        <taxon>Ochrophyta</taxon>
        <taxon>Bacillariophyta</taxon>
        <taxon>Coscinodiscophyceae</taxon>
        <taxon>Thalassiosirophycidae</taxon>
        <taxon>Stephanodiscales</taxon>
        <taxon>Stephanodiscaceae</taxon>
        <taxon>Cyclotella</taxon>
    </lineage>
</organism>
<keyword evidence="1 4" id="KW-0245">EGF-like domain</keyword>
<comment type="caution">
    <text evidence="4">Lacks conserved residue(s) required for the propagation of feature annotation.</text>
</comment>
<dbReference type="PRINTS" id="PR00011">
    <property type="entry name" value="EGFLAMININ"/>
</dbReference>
<feature type="disulfide bond" evidence="4">
    <location>
        <begin position="380"/>
        <end position="389"/>
    </location>
</feature>
<evidence type="ECO:0000313" key="6">
    <source>
        <dbReference type="EMBL" id="KAL3778708.1"/>
    </source>
</evidence>
<feature type="domain" description="EGF-like" evidence="5">
    <location>
        <begin position="26"/>
        <end position="58"/>
    </location>
</feature>
<dbReference type="SMART" id="SM00181">
    <property type="entry name" value="EGF"/>
    <property type="match status" value="6"/>
</dbReference>
<evidence type="ECO:0000259" key="5">
    <source>
        <dbReference type="PROSITE" id="PS50026"/>
    </source>
</evidence>
<keyword evidence="3 4" id="KW-1015">Disulfide bond</keyword>
<dbReference type="Gene3D" id="2.170.300.10">
    <property type="entry name" value="Tie2 ligand-binding domain superfamily"/>
    <property type="match status" value="1"/>
</dbReference>
<feature type="domain" description="EGF-like" evidence="5">
    <location>
        <begin position="355"/>
        <end position="390"/>
    </location>
</feature>
<gene>
    <name evidence="6" type="ORF">ACHAWO_005380</name>
</gene>
<accession>A0ABD3NS09</accession>
<dbReference type="Proteomes" id="UP001530400">
    <property type="component" value="Unassembled WGS sequence"/>
</dbReference>
<evidence type="ECO:0000256" key="4">
    <source>
        <dbReference type="PROSITE-ProRule" id="PRU00076"/>
    </source>
</evidence>
<dbReference type="PROSITE" id="PS50026">
    <property type="entry name" value="EGF_3"/>
    <property type="match status" value="2"/>
</dbReference>
<dbReference type="Gene3D" id="2.10.25.10">
    <property type="entry name" value="Laminin"/>
    <property type="match status" value="1"/>
</dbReference>
<dbReference type="InterPro" id="IPR013111">
    <property type="entry name" value="EGF_extracell"/>
</dbReference>
<dbReference type="AlphaFoldDB" id="A0ABD3NS09"/>
<comment type="caution">
    <text evidence="6">The sequence shown here is derived from an EMBL/GenBank/DDBJ whole genome shotgun (WGS) entry which is preliminary data.</text>
</comment>
<evidence type="ECO:0000256" key="3">
    <source>
        <dbReference type="ARBA" id="ARBA00023157"/>
    </source>
</evidence>
<evidence type="ECO:0000256" key="2">
    <source>
        <dbReference type="ARBA" id="ARBA00022737"/>
    </source>
</evidence>
<dbReference type="SUPFAM" id="SSF57196">
    <property type="entry name" value="EGF/Laminin"/>
    <property type="match status" value="1"/>
</dbReference>
<feature type="disulfide bond" evidence="4">
    <location>
        <begin position="30"/>
        <end position="40"/>
    </location>
</feature>
<dbReference type="PANTHER" id="PTHR11219:SF69">
    <property type="entry name" value="TENEURIN-A"/>
    <property type="match status" value="1"/>
</dbReference>
<dbReference type="PANTHER" id="PTHR11219">
    <property type="entry name" value="TENEURIN AND N-ACETYLGLUCOSAMINE-1-PHOSPHODIESTER ALPHA-N-ACETYLGLUCOSAMINIDASE"/>
    <property type="match status" value="1"/>
</dbReference>
<dbReference type="PROSITE" id="PS01186">
    <property type="entry name" value="EGF_2"/>
    <property type="match status" value="2"/>
</dbReference>
<dbReference type="InterPro" id="IPR000742">
    <property type="entry name" value="EGF"/>
</dbReference>
<dbReference type="PROSITE" id="PS00022">
    <property type="entry name" value="EGF_1"/>
    <property type="match status" value="3"/>
</dbReference>
<dbReference type="Pfam" id="PF07974">
    <property type="entry name" value="EGF_2"/>
    <property type="match status" value="2"/>
</dbReference>
<dbReference type="InterPro" id="IPR051216">
    <property type="entry name" value="Teneurin"/>
</dbReference>
<dbReference type="Gene3D" id="2.60.120.260">
    <property type="entry name" value="Galactose-binding domain-like"/>
    <property type="match status" value="1"/>
</dbReference>
<evidence type="ECO:0000256" key="1">
    <source>
        <dbReference type="ARBA" id="ARBA00022536"/>
    </source>
</evidence>
<feature type="disulfide bond" evidence="4">
    <location>
        <begin position="48"/>
        <end position="57"/>
    </location>
</feature>
<sequence length="577" mass="61504">MGEVRISSRKSSEMKLSPFILLVPFTSAQCPNKCSRNGICNTQGICECISSFTGADCSQRICPKGKSFSDMPSGQDLAHAEITCSGRGQCRNGECDCDDGFTGIACERTTCKNNCNNNGRCMSMRHLADNTRNRQSEQFSYNQWDADKLFGCVCDSGWSGYDCSLRVCPKGDDPLTTVGTNQEVQLLRCSASSTSTGHVVLYYDGEHSPSIPASASIYTLKHAIEAIEGVGEVSITYSEGSTLCRDDVTNVVSISFLQNFGPLPPIVPRSFGLESWSFVEVAADSSYGMMTDHNGVNYFSVKGDKENDECSNRGVCDQGTGTCNCFDTNGDVYAGSDGYGGIGDRGDCGHAVTPVITTCPGDPPCSNHGVCDPTTKRCSCEAGYSGGDCSQRTCKQGLSWFSYPSASDVAHTSMAECSDMGICHRVTGQCFCNDGFYGAACEYMGCGGDDPKSCSSHGSCLSLRNLGLLHEESDGTPSPVTYGSDPNSASTWDATRIMGCHCDDGWEGHSCHLRSCPSGKNVQLEGDEALYTCSGHGICDYDSGNCQCFSGWGSSDGNGELGPLRDCGHRLALRGYP</sequence>
<proteinExistence type="predicted"/>
<dbReference type="Pfam" id="PF23106">
    <property type="entry name" value="EGF_Teneurin"/>
    <property type="match status" value="1"/>
</dbReference>
<protein>
    <recommendedName>
        <fullName evidence="5">EGF-like domain-containing protein</fullName>
    </recommendedName>
</protein>